<dbReference type="Proteomes" id="UP000002668">
    <property type="component" value="Genome"/>
</dbReference>
<dbReference type="AlphaFoldDB" id="E4ZZM4"/>
<dbReference type="InParanoid" id="E4ZZM4"/>
<name>E4ZZM4_LEPMJ</name>
<dbReference type="eggNOG" id="ENOG502TF88">
    <property type="taxonomic scope" value="Eukaryota"/>
</dbReference>
<gene>
    <name evidence="1" type="ORF">LEMA_P102710.1</name>
</gene>
<evidence type="ECO:0000313" key="2">
    <source>
        <dbReference type="Proteomes" id="UP000002668"/>
    </source>
</evidence>
<dbReference type="VEuPathDB" id="FungiDB:LEMA_P102710.1"/>
<dbReference type="HOGENOM" id="CLU_1806524_0_0_1"/>
<sequence>MAASFMTSNMDDPPKNRHGHAAIAAIISNMENYLPPPNNSKPGYSGCRTTYGLLSRFHQRAEQSDNPEKEYKELQQIERDLRRRITNLDAKKGVPEEMISLLDQLRDAIAAALTQGITTDFFVVACHMTMGLASGDLGFTPSG</sequence>
<dbReference type="EMBL" id="FP929130">
    <property type="protein sequence ID" value="CBX97140.1"/>
    <property type="molecule type" value="Genomic_DNA"/>
</dbReference>
<accession>E4ZZM4</accession>
<evidence type="ECO:0000313" key="1">
    <source>
        <dbReference type="EMBL" id="CBX97140.1"/>
    </source>
</evidence>
<dbReference type="OrthoDB" id="3778493at2759"/>
<reference evidence="2" key="1">
    <citation type="journal article" date="2011" name="Nat. Commun.">
        <title>Effector diversification within compartments of the Leptosphaeria maculans genome affected by Repeat-Induced Point mutations.</title>
        <authorList>
            <person name="Rouxel T."/>
            <person name="Grandaubert J."/>
            <person name="Hane J.K."/>
            <person name="Hoede C."/>
            <person name="van de Wouw A.P."/>
            <person name="Couloux A."/>
            <person name="Dominguez V."/>
            <person name="Anthouard V."/>
            <person name="Bally P."/>
            <person name="Bourras S."/>
            <person name="Cozijnsen A.J."/>
            <person name="Ciuffetti L.M."/>
            <person name="Degrave A."/>
            <person name="Dilmaghani A."/>
            <person name="Duret L."/>
            <person name="Fudal I."/>
            <person name="Goodwin S.B."/>
            <person name="Gout L."/>
            <person name="Glaser N."/>
            <person name="Linglin J."/>
            <person name="Kema G.H.J."/>
            <person name="Lapalu N."/>
            <person name="Lawrence C.B."/>
            <person name="May K."/>
            <person name="Meyer M."/>
            <person name="Ollivier B."/>
            <person name="Poulain J."/>
            <person name="Schoch C.L."/>
            <person name="Simon A."/>
            <person name="Spatafora J.W."/>
            <person name="Stachowiak A."/>
            <person name="Turgeon B.G."/>
            <person name="Tyler B.M."/>
            <person name="Vincent D."/>
            <person name="Weissenbach J."/>
            <person name="Amselem J."/>
            <person name="Quesneville H."/>
            <person name="Oliver R.P."/>
            <person name="Wincker P."/>
            <person name="Balesdent M.-H."/>
            <person name="Howlett B.J."/>
        </authorList>
    </citation>
    <scope>NUCLEOTIDE SEQUENCE [LARGE SCALE GENOMIC DNA]</scope>
    <source>
        <strain evidence="2">JN3 / isolate v23.1.3 / race Av1-4-5-6-7-8</strain>
    </source>
</reference>
<keyword evidence="2" id="KW-1185">Reference proteome</keyword>
<dbReference type="GeneID" id="13283612"/>
<protein>
    <submittedName>
        <fullName evidence="1">Predicted protein</fullName>
    </submittedName>
</protein>
<organism evidence="2">
    <name type="scientific">Leptosphaeria maculans (strain JN3 / isolate v23.1.3 / race Av1-4-5-6-7-8)</name>
    <name type="common">Blackleg fungus</name>
    <name type="synonym">Phoma lingam</name>
    <dbReference type="NCBI Taxonomy" id="985895"/>
    <lineage>
        <taxon>Eukaryota</taxon>
        <taxon>Fungi</taxon>
        <taxon>Dikarya</taxon>
        <taxon>Ascomycota</taxon>
        <taxon>Pezizomycotina</taxon>
        <taxon>Dothideomycetes</taxon>
        <taxon>Pleosporomycetidae</taxon>
        <taxon>Pleosporales</taxon>
        <taxon>Pleosporineae</taxon>
        <taxon>Leptosphaeriaceae</taxon>
        <taxon>Plenodomus</taxon>
        <taxon>Plenodomus lingam/Leptosphaeria maculans species complex</taxon>
    </lineage>
</organism>
<proteinExistence type="predicted"/>